<reference evidence="1 2" key="1">
    <citation type="submission" date="2021-03" db="EMBL/GenBank/DDBJ databases">
        <title>Assistant Professor.</title>
        <authorList>
            <person name="Huq M.A."/>
        </authorList>
    </citation>
    <scope>NUCLEOTIDE SEQUENCE [LARGE SCALE GENOMIC DNA]</scope>
    <source>
        <strain evidence="1 2">MAH-29</strain>
    </source>
</reference>
<gene>
    <name evidence="1" type="ORF">J7I42_30965</name>
</gene>
<name>A0ABS3Z3L4_9BACT</name>
<proteinExistence type="predicted"/>
<protein>
    <submittedName>
        <fullName evidence="1">Uncharacterized protein</fullName>
    </submittedName>
</protein>
<dbReference type="Proteomes" id="UP000677244">
    <property type="component" value="Unassembled WGS sequence"/>
</dbReference>
<dbReference type="RefSeq" id="WP_209143633.1">
    <property type="nucleotide sequence ID" value="NZ_JAGHKO010000017.1"/>
</dbReference>
<evidence type="ECO:0000313" key="2">
    <source>
        <dbReference type="Proteomes" id="UP000677244"/>
    </source>
</evidence>
<evidence type="ECO:0000313" key="1">
    <source>
        <dbReference type="EMBL" id="MBO9204751.1"/>
    </source>
</evidence>
<sequence length="115" mass="13064">MTLVLPLLSLTASTTVPKTRLRSTELPGFCIIPHASRPFFKQWCIHTIDVIRIMSIPFSEARQVVSELRSIYGKSKRESITVEEFCEFTGIGKSIVRMHLLSRAMEGELRKLGNE</sequence>
<organism evidence="1 2">
    <name type="scientific">Niastella soli</name>
    <dbReference type="NCBI Taxonomy" id="2821487"/>
    <lineage>
        <taxon>Bacteria</taxon>
        <taxon>Pseudomonadati</taxon>
        <taxon>Bacteroidota</taxon>
        <taxon>Chitinophagia</taxon>
        <taxon>Chitinophagales</taxon>
        <taxon>Chitinophagaceae</taxon>
        <taxon>Niastella</taxon>
    </lineage>
</organism>
<comment type="caution">
    <text evidence="1">The sequence shown here is derived from an EMBL/GenBank/DDBJ whole genome shotgun (WGS) entry which is preliminary data.</text>
</comment>
<keyword evidence="2" id="KW-1185">Reference proteome</keyword>
<dbReference type="EMBL" id="JAGHKO010000017">
    <property type="protein sequence ID" value="MBO9204751.1"/>
    <property type="molecule type" value="Genomic_DNA"/>
</dbReference>
<accession>A0ABS3Z3L4</accession>